<evidence type="ECO:0000259" key="12">
    <source>
        <dbReference type="Pfam" id="PF21789"/>
    </source>
</evidence>
<keyword evidence="4 10" id="KW-0812">Transmembrane</keyword>
<dbReference type="GO" id="GO:0005789">
    <property type="term" value="C:endoplasmic reticulum membrane"/>
    <property type="evidence" value="ECO:0007669"/>
    <property type="project" value="TreeGrafter"/>
</dbReference>
<name>A0A6G0YQX7_APHCR</name>
<accession>A0A6G0YQX7</accession>
<proteinExistence type="inferred from homology"/>
<keyword evidence="6 10" id="KW-0472">Membrane</keyword>
<evidence type="ECO:0000256" key="8">
    <source>
        <dbReference type="ARBA" id="ARBA00041866"/>
    </source>
</evidence>
<dbReference type="EMBL" id="VUJU01002776">
    <property type="protein sequence ID" value="KAF0760142.1"/>
    <property type="molecule type" value="Genomic_DNA"/>
</dbReference>
<dbReference type="GO" id="GO:0046964">
    <property type="term" value="F:3'-phosphoadenosine 5'-phosphosulfate transmembrane transporter activity"/>
    <property type="evidence" value="ECO:0007669"/>
    <property type="project" value="TreeGrafter"/>
</dbReference>
<reference evidence="13 14" key="1">
    <citation type="submission" date="2019-08" db="EMBL/GenBank/DDBJ databases">
        <title>Whole genome of Aphis craccivora.</title>
        <authorList>
            <person name="Voronova N.V."/>
            <person name="Shulinski R.S."/>
            <person name="Bandarenka Y.V."/>
            <person name="Zhorov D.G."/>
            <person name="Warner D."/>
        </authorList>
    </citation>
    <scope>NUCLEOTIDE SEQUENCE [LARGE SCALE GENOMIC DNA]</scope>
    <source>
        <strain evidence="13">180601</strain>
        <tissue evidence="13">Whole Body</tissue>
    </source>
</reference>
<evidence type="ECO:0000256" key="1">
    <source>
        <dbReference type="ARBA" id="ARBA00004653"/>
    </source>
</evidence>
<dbReference type="PANTHER" id="PTHR10778">
    <property type="entry name" value="SOLUTE CARRIER FAMILY 35 MEMBER B"/>
    <property type="match status" value="1"/>
</dbReference>
<feature type="transmembrane region" description="Helical" evidence="10">
    <location>
        <begin position="156"/>
        <end position="175"/>
    </location>
</feature>
<evidence type="ECO:0000256" key="10">
    <source>
        <dbReference type="SAM" id="Phobius"/>
    </source>
</evidence>
<evidence type="ECO:0000313" key="13">
    <source>
        <dbReference type="EMBL" id="KAF0760142.1"/>
    </source>
</evidence>
<sequence length="625" mass="71303">MEAKIYINDSGNTELLPSKKEESSRKLLWVDISHFSELWQFLICSLVVFIFFIPYGYLQEAIFAIKGFKPFGWYLTLVQFFNYSIFGLIESQFNRTQRRIPLVLYLLLGLILLGSMGFSNASLGYLNYPTQVIFKCCKLIPVMIGGILVQQKVYKAIDIVAALCMCAGLILFTLADNKVSPDFNLIGIILISSALFCDALIGNFQEKMMKKHNASNAEIVLYSYLVGFVYLLFILFISGQLRDGTEFCIQNPVTYIYIFLFSLSGFFGVQAVLALIRTCGALVAVTVTTCRKAVTIVISFLLFSKPFTFQYVWAGLLIVLGIYLNVLGKTNQFDLKMIFMNSNKVFGNLRKRRKSPMIPWFNNSATPKQTNPIYLFWEAAHMLKLVCNTLGEIIRWNHIVKLQELQDSKGLHATNKFKVIYNIMNVRLAAQTLTGAKSIAKFCKVLNNVFDLTDCRNKLGKGDYYCPINDKKINYIKDFLDHFKGYIEGLKYYNINSQQQGVQILKSTHKTGFLGLIILCLSNLLKLFDVVKPYEMSYLLSYKISQDYIEVFFSAMQSRGGFNNNPNAIQFRSAYLQLLVRYEISGSTYVNCTLLDNSIILFVSAYKQNNADALCHYNYDDDESQ</sequence>
<feature type="domain" description="Transposable element P transposase-like GTP-binding insertion" evidence="11">
    <location>
        <begin position="380"/>
        <end position="434"/>
    </location>
</feature>
<comment type="similarity">
    <text evidence="2">Belongs to the nucleotide-sugar transporter family. SLC35B subfamily.</text>
</comment>
<feature type="transmembrane region" description="Helical" evidence="10">
    <location>
        <begin position="70"/>
        <end position="90"/>
    </location>
</feature>
<feature type="transmembrane region" description="Helical" evidence="10">
    <location>
        <begin position="309"/>
        <end position="327"/>
    </location>
</feature>
<dbReference type="Proteomes" id="UP000478052">
    <property type="component" value="Unassembled WGS sequence"/>
</dbReference>
<organism evidence="13 14">
    <name type="scientific">Aphis craccivora</name>
    <name type="common">Cowpea aphid</name>
    <dbReference type="NCBI Taxonomy" id="307492"/>
    <lineage>
        <taxon>Eukaryota</taxon>
        <taxon>Metazoa</taxon>
        <taxon>Ecdysozoa</taxon>
        <taxon>Arthropoda</taxon>
        <taxon>Hexapoda</taxon>
        <taxon>Insecta</taxon>
        <taxon>Pterygota</taxon>
        <taxon>Neoptera</taxon>
        <taxon>Paraneoptera</taxon>
        <taxon>Hemiptera</taxon>
        <taxon>Sternorrhyncha</taxon>
        <taxon>Aphidomorpha</taxon>
        <taxon>Aphidoidea</taxon>
        <taxon>Aphididae</taxon>
        <taxon>Aphidini</taxon>
        <taxon>Aphis</taxon>
        <taxon>Aphis</taxon>
    </lineage>
</organism>
<feature type="transmembrane region" description="Helical" evidence="10">
    <location>
        <begin position="181"/>
        <end position="201"/>
    </location>
</feature>
<evidence type="ECO:0000259" key="11">
    <source>
        <dbReference type="Pfam" id="PF21788"/>
    </source>
</evidence>
<dbReference type="InterPro" id="IPR013657">
    <property type="entry name" value="SCL35B1-4/HUT1"/>
</dbReference>
<dbReference type="AlphaFoldDB" id="A0A6G0YQX7"/>
<protein>
    <recommendedName>
        <fullName evidence="7">Adenosine 3'-phospho 5'-phosphosulfate transporter 2</fullName>
    </recommendedName>
    <alternativeName>
        <fullName evidence="8">PAPS transporter 2</fullName>
    </alternativeName>
    <alternativeName>
        <fullName evidence="9">Solute carrier family 35 member B3 homolog</fullName>
    </alternativeName>
</protein>
<feature type="transmembrane region" description="Helical" evidence="10">
    <location>
        <begin position="221"/>
        <end position="241"/>
    </location>
</feature>
<feature type="transmembrane region" description="Helical" evidence="10">
    <location>
        <begin position="132"/>
        <end position="149"/>
    </location>
</feature>
<feature type="transmembrane region" description="Helical" evidence="10">
    <location>
        <begin position="102"/>
        <end position="126"/>
    </location>
</feature>
<dbReference type="Pfam" id="PF08449">
    <property type="entry name" value="UAA"/>
    <property type="match status" value="1"/>
</dbReference>
<evidence type="ECO:0000313" key="14">
    <source>
        <dbReference type="Proteomes" id="UP000478052"/>
    </source>
</evidence>
<feature type="transmembrane region" description="Helical" evidence="10">
    <location>
        <begin position="253"/>
        <end position="275"/>
    </location>
</feature>
<dbReference type="OrthoDB" id="438495at2759"/>
<evidence type="ECO:0000256" key="6">
    <source>
        <dbReference type="ARBA" id="ARBA00023136"/>
    </source>
</evidence>
<dbReference type="Pfam" id="PF21789">
    <property type="entry name" value="TNP-like_RNaseH_C"/>
    <property type="match status" value="1"/>
</dbReference>
<comment type="subcellular location">
    <subcellularLocation>
        <location evidence="1">Golgi apparatus membrane</location>
        <topology evidence="1">Multi-pass membrane protein</topology>
    </subcellularLocation>
</comment>
<dbReference type="PANTHER" id="PTHR10778:SF8">
    <property type="entry name" value="ADENOSINE 3'-PHOSPHO 5'-PHOSPHOSULFATE TRANSPORTER 2"/>
    <property type="match status" value="1"/>
</dbReference>
<dbReference type="Pfam" id="PF21788">
    <property type="entry name" value="TNP-like_GBD"/>
    <property type="match status" value="1"/>
</dbReference>
<keyword evidence="14" id="KW-1185">Reference proteome</keyword>
<dbReference type="InterPro" id="IPR048367">
    <property type="entry name" value="TNP-like_RNaseH_C"/>
</dbReference>
<evidence type="ECO:0000256" key="2">
    <source>
        <dbReference type="ARBA" id="ARBA00010694"/>
    </source>
</evidence>
<evidence type="ECO:0000256" key="3">
    <source>
        <dbReference type="ARBA" id="ARBA00022448"/>
    </source>
</evidence>
<keyword evidence="5 10" id="KW-1133">Transmembrane helix</keyword>
<comment type="caution">
    <text evidence="13">The sequence shown here is derived from an EMBL/GenBank/DDBJ whole genome shotgun (WGS) entry which is preliminary data.</text>
</comment>
<evidence type="ECO:0000256" key="5">
    <source>
        <dbReference type="ARBA" id="ARBA00022989"/>
    </source>
</evidence>
<keyword evidence="3" id="KW-0813">Transport</keyword>
<feature type="transmembrane region" description="Helical" evidence="10">
    <location>
        <begin position="38"/>
        <end position="58"/>
    </location>
</feature>
<evidence type="ECO:0000256" key="7">
    <source>
        <dbReference type="ARBA" id="ARBA00039669"/>
    </source>
</evidence>
<feature type="transmembrane region" description="Helical" evidence="10">
    <location>
        <begin position="282"/>
        <end position="303"/>
    </location>
</feature>
<gene>
    <name evidence="13" type="ORF">FWK35_00007030</name>
</gene>
<dbReference type="GO" id="GO:0000139">
    <property type="term" value="C:Golgi membrane"/>
    <property type="evidence" value="ECO:0007669"/>
    <property type="project" value="UniProtKB-SubCell"/>
</dbReference>
<evidence type="ECO:0000256" key="4">
    <source>
        <dbReference type="ARBA" id="ARBA00022692"/>
    </source>
</evidence>
<feature type="domain" description="Transposable element P transposase-like RNase H C-terminal" evidence="12">
    <location>
        <begin position="542"/>
        <end position="575"/>
    </location>
</feature>
<evidence type="ECO:0000256" key="9">
    <source>
        <dbReference type="ARBA" id="ARBA00042729"/>
    </source>
</evidence>
<dbReference type="InterPro" id="IPR048366">
    <property type="entry name" value="TNP-like_GBD"/>
</dbReference>